<proteinExistence type="predicted"/>
<organism evidence="3 4">
    <name type="scientific">Trichomonas vaginalis (strain ATCC PRA-98 / G3)</name>
    <dbReference type="NCBI Taxonomy" id="412133"/>
    <lineage>
        <taxon>Eukaryota</taxon>
        <taxon>Metamonada</taxon>
        <taxon>Parabasalia</taxon>
        <taxon>Trichomonadida</taxon>
        <taxon>Trichomonadidae</taxon>
        <taxon>Trichomonas</taxon>
    </lineage>
</organism>
<protein>
    <submittedName>
        <fullName evidence="3">Uncharacterized protein</fullName>
    </submittedName>
</protein>
<feature type="region of interest" description="Disordered" evidence="2">
    <location>
        <begin position="237"/>
        <end position="257"/>
    </location>
</feature>
<dbReference type="VEuPathDB" id="TrichDB:TVAG_275740"/>
<dbReference type="InParanoid" id="A2EYE7"/>
<reference evidence="3" key="2">
    <citation type="journal article" date="2007" name="Science">
        <title>Draft genome sequence of the sexually transmitted pathogen Trichomonas vaginalis.</title>
        <authorList>
            <person name="Carlton J.M."/>
            <person name="Hirt R.P."/>
            <person name="Silva J.C."/>
            <person name="Delcher A.L."/>
            <person name="Schatz M."/>
            <person name="Zhao Q."/>
            <person name="Wortman J.R."/>
            <person name="Bidwell S.L."/>
            <person name="Alsmark U.C.M."/>
            <person name="Besteiro S."/>
            <person name="Sicheritz-Ponten T."/>
            <person name="Noel C.J."/>
            <person name="Dacks J.B."/>
            <person name="Foster P.G."/>
            <person name="Simillion C."/>
            <person name="Van de Peer Y."/>
            <person name="Miranda-Saavedra D."/>
            <person name="Barton G.J."/>
            <person name="Westrop G.D."/>
            <person name="Mueller S."/>
            <person name="Dessi D."/>
            <person name="Fiori P.L."/>
            <person name="Ren Q."/>
            <person name="Paulsen I."/>
            <person name="Zhang H."/>
            <person name="Bastida-Corcuera F.D."/>
            <person name="Simoes-Barbosa A."/>
            <person name="Brown M.T."/>
            <person name="Hayes R.D."/>
            <person name="Mukherjee M."/>
            <person name="Okumura C.Y."/>
            <person name="Schneider R."/>
            <person name="Smith A.J."/>
            <person name="Vanacova S."/>
            <person name="Villalvazo M."/>
            <person name="Haas B.J."/>
            <person name="Pertea M."/>
            <person name="Feldblyum T.V."/>
            <person name="Utterback T.R."/>
            <person name="Shu C.L."/>
            <person name="Osoegawa K."/>
            <person name="de Jong P.J."/>
            <person name="Hrdy I."/>
            <person name="Horvathova L."/>
            <person name="Zubacova Z."/>
            <person name="Dolezal P."/>
            <person name="Malik S.B."/>
            <person name="Logsdon J.M. Jr."/>
            <person name="Henze K."/>
            <person name="Gupta A."/>
            <person name="Wang C.C."/>
            <person name="Dunne R.L."/>
            <person name="Upcroft J.A."/>
            <person name="Upcroft P."/>
            <person name="White O."/>
            <person name="Salzberg S.L."/>
            <person name="Tang P."/>
            <person name="Chiu C.-H."/>
            <person name="Lee Y.-S."/>
            <person name="Embley T.M."/>
            <person name="Coombs G.H."/>
            <person name="Mottram J.C."/>
            <person name="Tachezy J."/>
            <person name="Fraser-Liggett C.M."/>
            <person name="Johnson P.J."/>
        </authorList>
    </citation>
    <scope>NUCLEOTIDE SEQUENCE [LARGE SCALE GENOMIC DNA]</scope>
    <source>
        <strain evidence="3">G3</strain>
    </source>
</reference>
<dbReference type="SUPFAM" id="SSF64593">
    <property type="entry name" value="Intermediate filament protein, coiled coil region"/>
    <property type="match status" value="1"/>
</dbReference>
<dbReference type="Gene3D" id="1.10.287.1490">
    <property type="match status" value="1"/>
</dbReference>
<sequence length="257" mass="30099">MDMGDNTQRTANYTIYKLQKELQKANEKIQLQEKQINDLRIENSKLRGNIGVQEDLQSQNTALRQIHEHMTKEHKIEIENFKRQISQLKSKLDFANANTEDQIREYQYRISKLEQEIKTLKDTCKSKNQRIEDLKNAPNRTIDDEDINRLNETIQIQNSTIDSLKDTIVHQNTQISNLSRAVTETQSQINISAFNQTIELNSPQKSNNTSDKNIGEEELDNNQTMSDFILALQLDESDENHSRHHRSHHHRSRSSRH</sequence>
<evidence type="ECO:0000256" key="2">
    <source>
        <dbReference type="SAM" id="MobiDB-lite"/>
    </source>
</evidence>
<evidence type="ECO:0000313" key="4">
    <source>
        <dbReference type="Proteomes" id="UP000001542"/>
    </source>
</evidence>
<dbReference type="RefSeq" id="XP_001314615.1">
    <property type="nucleotide sequence ID" value="XM_001314585.1"/>
</dbReference>
<evidence type="ECO:0000313" key="3">
    <source>
        <dbReference type="EMBL" id="EAY02300.1"/>
    </source>
</evidence>
<dbReference type="EMBL" id="DS113540">
    <property type="protein sequence ID" value="EAY02300.1"/>
    <property type="molecule type" value="Genomic_DNA"/>
</dbReference>
<feature type="compositionally biased region" description="Basic residues" evidence="2">
    <location>
        <begin position="242"/>
        <end position="257"/>
    </location>
</feature>
<dbReference type="VEuPathDB" id="TrichDB:TVAGG3_0864030"/>
<evidence type="ECO:0000256" key="1">
    <source>
        <dbReference type="SAM" id="Coils"/>
    </source>
</evidence>
<feature type="coiled-coil region" evidence="1">
    <location>
        <begin position="15"/>
        <end position="167"/>
    </location>
</feature>
<dbReference type="Proteomes" id="UP000001542">
    <property type="component" value="Unassembled WGS sequence"/>
</dbReference>
<accession>A2EYE7</accession>
<keyword evidence="1" id="KW-0175">Coiled coil</keyword>
<dbReference type="AlphaFoldDB" id="A2EYE7"/>
<dbReference type="KEGG" id="tva:4760137"/>
<dbReference type="SMR" id="A2EYE7"/>
<reference evidence="3" key="1">
    <citation type="submission" date="2006-10" db="EMBL/GenBank/DDBJ databases">
        <authorList>
            <person name="Amadeo P."/>
            <person name="Zhao Q."/>
            <person name="Wortman J."/>
            <person name="Fraser-Liggett C."/>
            <person name="Carlton J."/>
        </authorList>
    </citation>
    <scope>NUCLEOTIDE SEQUENCE</scope>
    <source>
        <strain evidence="3">G3</strain>
    </source>
</reference>
<name>A2EYE7_TRIV3</name>
<keyword evidence="4" id="KW-1185">Reference proteome</keyword>
<gene>
    <name evidence="3" type="ORF">TVAG_275740</name>
</gene>